<dbReference type="InterPro" id="IPR036638">
    <property type="entry name" value="HLH_DNA-bd_sf"/>
</dbReference>
<dbReference type="GO" id="GO:0005634">
    <property type="term" value="C:nucleus"/>
    <property type="evidence" value="ECO:0007669"/>
    <property type="project" value="UniProtKB-SubCell"/>
</dbReference>
<organism evidence="9 10">
    <name type="scientific">Phoenix dactylifera</name>
    <name type="common">Date palm</name>
    <dbReference type="NCBI Taxonomy" id="42345"/>
    <lineage>
        <taxon>Eukaryota</taxon>
        <taxon>Viridiplantae</taxon>
        <taxon>Streptophyta</taxon>
        <taxon>Embryophyta</taxon>
        <taxon>Tracheophyta</taxon>
        <taxon>Spermatophyta</taxon>
        <taxon>Magnoliopsida</taxon>
        <taxon>Liliopsida</taxon>
        <taxon>Arecaceae</taxon>
        <taxon>Coryphoideae</taxon>
        <taxon>Phoeniceae</taxon>
        <taxon>Phoenix</taxon>
    </lineage>
</organism>
<evidence type="ECO:0000256" key="1">
    <source>
        <dbReference type="ARBA" id="ARBA00004123"/>
    </source>
</evidence>
<feature type="domain" description="ACT" evidence="8">
    <location>
        <begin position="282"/>
        <end position="349"/>
    </location>
</feature>
<dbReference type="OrthoDB" id="690068at2759"/>
<dbReference type="InterPro" id="IPR052610">
    <property type="entry name" value="bHLH_transcription_regulator"/>
</dbReference>
<evidence type="ECO:0000256" key="5">
    <source>
        <dbReference type="ARBA" id="ARBA00023242"/>
    </source>
</evidence>
<dbReference type="Pfam" id="PF00010">
    <property type="entry name" value="HLH"/>
    <property type="match status" value="1"/>
</dbReference>
<evidence type="ECO:0000259" key="8">
    <source>
        <dbReference type="PROSITE" id="PS51671"/>
    </source>
</evidence>
<evidence type="ECO:0000256" key="2">
    <source>
        <dbReference type="ARBA" id="ARBA00005510"/>
    </source>
</evidence>
<evidence type="ECO:0000259" key="7">
    <source>
        <dbReference type="PROSITE" id="PS50888"/>
    </source>
</evidence>
<dbReference type="AlphaFoldDB" id="A0A8B8ZGI6"/>
<feature type="region of interest" description="Disordered" evidence="6">
    <location>
        <begin position="97"/>
        <end position="141"/>
    </location>
</feature>
<dbReference type="SMART" id="SM00353">
    <property type="entry name" value="HLH"/>
    <property type="match status" value="1"/>
</dbReference>
<feature type="compositionally biased region" description="Polar residues" evidence="6">
    <location>
        <begin position="97"/>
        <end position="111"/>
    </location>
</feature>
<dbReference type="PANTHER" id="PTHR45959:SF2">
    <property type="entry name" value="BHLH TRANSCRIPTION FACTOR"/>
    <property type="match status" value="1"/>
</dbReference>
<evidence type="ECO:0000256" key="6">
    <source>
        <dbReference type="SAM" id="MobiDB-lite"/>
    </source>
</evidence>
<dbReference type="InterPro" id="IPR011598">
    <property type="entry name" value="bHLH_dom"/>
</dbReference>
<feature type="domain" description="BHLH" evidence="7">
    <location>
        <begin position="175"/>
        <end position="224"/>
    </location>
</feature>
<protein>
    <submittedName>
        <fullName evidence="10">Transcription factor bHLH25-like</fullName>
    </submittedName>
</protein>
<reference evidence="9" key="1">
    <citation type="journal article" date="2019" name="Nat. Commun.">
        <title>Genome-wide association mapping of date palm fruit traits.</title>
        <authorList>
            <person name="Hazzouri K.M."/>
            <person name="Gros-Balthazard M."/>
            <person name="Flowers J.M."/>
            <person name="Copetti D."/>
            <person name="Lemansour A."/>
            <person name="Lebrun M."/>
            <person name="Masmoudi K."/>
            <person name="Ferrand S."/>
            <person name="Dhar M.I."/>
            <person name="Fresquez Z.A."/>
            <person name="Rosas U."/>
            <person name="Zhang J."/>
            <person name="Talag J."/>
            <person name="Lee S."/>
            <person name="Kudrna D."/>
            <person name="Powell R.F."/>
            <person name="Leitch I.J."/>
            <person name="Krueger R.R."/>
            <person name="Wing R.A."/>
            <person name="Amiri K.M.A."/>
            <person name="Purugganan M.D."/>
        </authorList>
    </citation>
    <scope>NUCLEOTIDE SEQUENCE [LARGE SCALE GENOMIC DNA]</scope>
    <source>
        <strain evidence="9">cv. Khalas</strain>
    </source>
</reference>
<dbReference type="Proteomes" id="UP000228380">
    <property type="component" value="Chromosome 16"/>
</dbReference>
<proteinExistence type="inferred from homology"/>
<dbReference type="GeneID" id="120104093"/>
<comment type="subcellular location">
    <subcellularLocation>
        <location evidence="1">Nucleus</location>
    </subcellularLocation>
</comment>
<dbReference type="PROSITE" id="PS51671">
    <property type="entry name" value="ACT"/>
    <property type="match status" value="1"/>
</dbReference>
<evidence type="ECO:0000256" key="4">
    <source>
        <dbReference type="ARBA" id="ARBA00023163"/>
    </source>
</evidence>
<evidence type="ECO:0000256" key="3">
    <source>
        <dbReference type="ARBA" id="ARBA00023015"/>
    </source>
</evidence>
<dbReference type="KEGG" id="pda:120104093"/>
<name>A0A8B8ZGI6_PHODC</name>
<dbReference type="SUPFAM" id="SSF47459">
    <property type="entry name" value="HLH, helix-loop-helix DNA-binding domain"/>
    <property type="match status" value="1"/>
</dbReference>
<evidence type="ECO:0000313" key="10">
    <source>
        <dbReference type="RefSeq" id="XP_038970553.1"/>
    </source>
</evidence>
<dbReference type="PANTHER" id="PTHR45959">
    <property type="entry name" value="BHLH TRANSCRIPTION FACTOR"/>
    <property type="match status" value="1"/>
</dbReference>
<dbReference type="InterPro" id="IPR054502">
    <property type="entry name" value="bHLH-TF_ACT-like_plant"/>
</dbReference>
<keyword evidence="3" id="KW-0805">Transcription regulation</keyword>
<dbReference type="Gene3D" id="4.10.280.10">
    <property type="entry name" value="Helix-loop-helix DNA-binding domain"/>
    <property type="match status" value="1"/>
</dbReference>
<gene>
    <name evidence="10" type="primary">LOC120104093</name>
</gene>
<keyword evidence="9" id="KW-1185">Reference proteome</keyword>
<dbReference type="InterPro" id="IPR002912">
    <property type="entry name" value="ACT_dom"/>
</dbReference>
<accession>A0A8B8ZGI6</accession>
<reference evidence="10" key="2">
    <citation type="submission" date="2025-08" db="UniProtKB">
        <authorList>
            <consortium name="RefSeq"/>
        </authorList>
    </citation>
    <scope>IDENTIFICATION</scope>
    <source>
        <tissue evidence="10">Young leaves</tissue>
    </source>
</reference>
<dbReference type="PROSITE" id="PS50888">
    <property type="entry name" value="BHLH"/>
    <property type="match status" value="1"/>
</dbReference>
<dbReference type="RefSeq" id="XP_038970553.1">
    <property type="nucleotide sequence ID" value="XM_039114625.1"/>
</dbReference>
<keyword evidence="4" id="KW-0804">Transcription</keyword>
<feature type="compositionally biased region" description="Polar residues" evidence="6">
    <location>
        <begin position="118"/>
        <end position="129"/>
    </location>
</feature>
<keyword evidence="5" id="KW-0539">Nucleus</keyword>
<evidence type="ECO:0000313" key="9">
    <source>
        <dbReference type="Proteomes" id="UP000228380"/>
    </source>
</evidence>
<dbReference type="Pfam" id="PF22754">
    <property type="entry name" value="bHLH-TF_ACT-like_plant"/>
    <property type="match status" value="1"/>
</dbReference>
<comment type="similarity">
    <text evidence="2">Belongs to the bHLH protein family.</text>
</comment>
<sequence>MGFLSGSRCLSSGARLNEMEISENKWSSELVMDESSFIYECDISSFNEFTPQRVAPALVGGFQQPLSSESYTSYPPFNPVETPSRIGLIERPKKIQKINSWNSRTTEQNPTLGPDASSADSLLFRNSDSPNDELRRASASQENMRALVSNGSAQDYETLVQQGSKMIKTGSMPSQAHDEHVIAERKRREKLSLRFIELSAVIPGLKKRDKASVLEEAAKYVKQLEARVKTIEDQTAKRTVESVVLVRKSKLSADADGSSSSGCPAEKPLPDIEAMLSEKTVLIRIHCKNHRGVLARLVSEIENVHLTVTNASVMPFPRSSIHITMTAKVEEEFSMALGELVRKLNSALS</sequence>
<dbReference type="GO" id="GO:0046983">
    <property type="term" value="F:protein dimerization activity"/>
    <property type="evidence" value="ECO:0007669"/>
    <property type="project" value="InterPro"/>
</dbReference>